<name>A0A1G1Y0Z4_9BACT</name>
<dbReference type="EMBL" id="MHIF01000066">
    <property type="protein sequence ID" value="OGY46023.1"/>
    <property type="molecule type" value="Genomic_DNA"/>
</dbReference>
<gene>
    <name evidence="2" type="ORF">A2663_00810</name>
</gene>
<dbReference type="Pfam" id="PF01978">
    <property type="entry name" value="TrmB"/>
    <property type="match status" value="1"/>
</dbReference>
<dbReference type="InterPro" id="IPR036390">
    <property type="entry name" value="WH_DNA-bd_sf"/>
</dbReference>
<evidence type="ECO:0000259" key="1">
    <source>
        <dbReference type="Pfam" id="PF01978"/>
    </source>
</evidence>
<proteinExistence type="predicted"/>
<dbReference type="InterPro" id="IPR036388">
    <property type="entry name" value="WH-like_DNA-bd_sf"/>
</dbReference>
<dbReference type="PANTHER" id="PTHR34293">
    <property type="entry name" value="HTH-TYPE TRANSCRIPTIONAL REGULATOR TRMBL2"/>
    <property type="match status" value="1"/>
</dbReference>
<reference evidence="2 3" key="1">
    <citation type="journal article" date="2016" name="Nat. Commun.">
        <title>Thousands of microbial genomes shed light on interconnected biogeochemical processes in an aquifer system.</title>
        <authorList>
            <person name="Anantharaman K."/>
            <person name="Brown C.T."/>
            <person name="Hug L.A."/>
            <person name="Sharon I."/>
            <person name="Castelle C.J."/>
            <person name="Probst A.J."/>
            <person name="Thomas B.C."/>
            <person name="Singh A."/>
            <person name="Wilkins M.J."/>
            <person name="Karaoz U."/>
            <person name="Brodie E.L."/>
            <person name="Williams K.H."/>
            <person name="Hubbard S.S."/>
            <person name="Banfield J.F."/>
        </authorList>
    </citation>
    <scope>NUCLEOTIDE SEQUENCE [LARGE SCALE GENOMIC DNA]</scope>
</reference>
<accession>A0A1G1Y0Z4</accession>
<dbReference type="InterPro" id="IPR002831">
    <property type="entry name" value="Tscrpt_reg_TrmB_N"/>
</dbReference>
<dbReference type="PANTHER" id="PTHR34293:SF1">
    <property type="entry name" value="HTH-TYPE TRANSCRIPTIONAL REGULATOR TRMBL2"/>
    <property type="match status" value="1"/>
</dbReference>
<dbReference type="SUPFAM" id="SSF46785">
    <property type="entry name" value="Winged helix' DNA-binding domain"/>
    <property type="match status" value="1"/>
</dbReference>
<comment type="caution">
    <text evidence="2">The sequence shown here is derived from an EMBL/GenBank/DDBJ whole genome shotgun (WGS) entry which is preliminary data.</text>
</comment>
<evidence type="ECO:0000313" key="3">
    <source>
        <dbReference type="Proteomes" id="UP000178432"/>
    </source>
</evidence>
<evidence type="ECO:0000313" key="2">
    <source>
        <dbReference type="EMBL" id="OGY46023.1"/>
    </source>
</evidence>
<dbReference type="Proteomes" id="UP000178432">
    <property type="component" value="Unassembled WGS sequence"/>
</dbReference>
<feature type="domain" description="Transcription regulator TrmB N-terminal" evidence="1">
    <location>
        <begin position="7"/>
        <end position="71"/>
    </location>
</feature>
<sequence length="238" mass="27198">MIEEKVLTGLGLTGIEAKVYLAALTLGQDTVLRLAKKAGVKRPTCYVTLANLFDRGLVTKIEKKTTTYFAAENPKLILNKYKEKLANFEDLIPFFEAQFNKGPKPKIRYYEGKEELLNIYLKTIHLSKEMYYFGTDVEKLTKIFPALLEQYNQSVKSGQIYKEIVSNNPAGRDYAKKYKKIRQIKIMPANLPVYADIAITENKLFIVSLDNLFGVLIESEDLAKTFKNFFKLAWRAAA</sequence>
<dbReference type="AlphaFoldDB" id="A0A1G1Y0Z4"/>
<protein>
    <recommendedName>
        <fullName evidence="1">Transcription regulator TrmB N-terminal domain-containing protein</fullName>
    </recommendedName>
</protein>
<organism evidence="2 3">
    <name type="scientific">Candidatus Buchananbacteria bacterium RIFCSPHIGHO2_01_FULL_46_12</name>
    <dbReference type="NCBI Taxonomy" id="1797536"/>
    <lineage>
        <taxon>Bacteria</taxon>
        <taxon>Candidatus Buchananiibacteriota</taxon>
    </lineage>
</organism>
<dbReference type="Gene3D" id="1.10.10.10">
    <property type="entry name" value="Winged helix-like DNA-binding domain superfamily/Winged helix DNA-binding domain"/>
    <property type="match status" value="1"/>
</dbReference>
<dbReference type="InterPro" id="IPR051797">
    <property type="entry name" value="TrmB-like"/>
</dbReference>